<reference evidence="2" key="1">
    <citation type="submission" date="2024-07" db="EMBL/GenBank/DDBJ databases">
        <title>Complete genome sequences of cellulolytic bacteria, Kitasatospora sp. CMC57 and Streptomyces sp. CMC78, isolated from Japanese agricultural soil.</title>
        <authorList>
            <person name="Hashimoto T."/>
            <person name="Ito M."/>
            <person name="Iwamoto M."/>
            <person name="Fukahori D."/>
            <person name="Shoda T."/>
            <person name="Sakoda M."/>
            <person name="Morohoshi T."/>
            <person name="Mitsuboshi M."/>
            <person name="Nishizawa T."/>
        </authorList>
    </citation>
    <scope>NUCLEOTIDE SEQUENCE</scope>
    <source>
        <strain evidence="2">CMC57</strain>
    </source>
</reference>
<feature type="compositionally biased region" description="Basic and acidic residues" evidence="1">
    <location>
        <begin position="1"/>
        <end position="19"/>
    </location>
</feature>
<dbReference type="AlphaFoldDB" id="A0AB33JW16"/>
<proteinExistence type="predicted"/>
<feature type="region of interest" description="Disordered" evidence="1">
    <location>
        <begin position="63"/>
        <end position="193"/>
    </location>
</feature>
<sequence length="331" mass="33629">MKLREESGSVRFAERDGRQSRHGRPKPVGARFRLPGFRFSGAAMAMSTVVGISVATTWLVSQQQSVGRPPGVTNVGASPPAPSPDSVPQQAATGSPAPSATATTPETHPRTTPPPARPVTAGPTPSRSAAPLSATPTAASADAPPASPGPSGSAGPSTGPTLGPTPGLGPTQPPIAAAPPLTGSPTPKPQDVLTGQAEKRPLGLSGTRHTLELTVTAPVTALQVEFRLDRPTALPGTLPWSNLPGTVVTVLQERGTVVYRFTLAPGLDVEPGAYVFAVHGVTSPTSPIPPTAPASPTAPAGPRQVSEETWTASAFGLLHEPRALAVRGVFK</sequence>
<dbReference type="RefSeq" id="WP_407988014.1">
    <property type="nucleotide sequence ID" value="NZ_AP035881.2"/>
</dbReference>
<gene>
    <name evidence="2" type="ORF">KCMC57_18770</name>
</gene>
<protein>
    <submittedName>
        <fullName evidence="2">Uncharacterized protein</fullName>
    </submittedName>
</protein>
<feature type="compositionally biased region" description="Low complexity" evidence="1">
    <location>
        <begin position="118"/>
        <end position="170"/>
    </location>
</feature>
<dbReference type="EMBL" id="AP035881">
    <property type="protein sequence ID" value="BFP45509.1"/>
    <property type="molecule type" value="Genomic_DNA"/>
</dbReference>
<evidence type="ECO:0000256" key="1">
    <source>
        <dbReference type="SAM" id="MobiDB-lite"/>
    </source>
</evidence>
<name>A0AB33JW16_9ACTN</name>
<accession>A0AB33JW16</accession>
<feature type="region of interest" description="Disordered" evidence="1">
    <location>
        <begin position="1"/>
        <end position="30"/>
    </location>
</feature>
<organism evidence="2">
    <name type="scientific">Kitasatospora sp. CMC57</name>
    <dbReference type="NCBI Taxonomy" id="3231513"/>
    <lineage>
        <taxon>Bacteria</taxon>
        <taxon>Bacillati</taxon>
        <taxon>Actinomycetota</taxon>
        <taxon>Actinomycetes</taxon>
        <taxon>Kitasatosporales</taxon>
        <taxon>Streptomycetaceae</taxon>
        <taxon>Kitasatospora</taxon>
    </lineage>
</organism>
<evidence type="ECO:0000313" key="2">
    <source>
        <dbReference type="EMBL" id="BFP45509.1"/>
    </source>
</evidence>
<feature type="compositionally biased region" description="Low complexity" evidence="1">
    <location>
        <begin position="86"/>
        <end position="106"/>
    </location>
</feature>